<keyword evidence="1" id="KW-1133">Transmembrane helix</keyword>
<evidence type="ECO:0000256" key="1">
    <source>
        <dbReference type="SAM" id="Phobius"/>
    </source>
</evidence>
<dbReference type="Proteomes" id="UP000005178">
    <property type="component" value="Unassembled WGS sequence"/>
</dbReference>
<keyword evidence="3" id="KW-1185">Reference proteome</keyword>
<name>B1C6I1_9FIRM</name>
<reference evidence="2" key="1">
    <citation type="submission" date="2008-01" db="EMBL/GenBank/DDBJ databases">
        <authorList>
            <person name="Fulton L."/>
            <person name="Clifton S."/>
            <person name="Fulton B."/>
            <person name="Xu J."/>
            <person name="Minx P."/>
            <person name="Pepin K.H."/>
            <person name="Johnson M."/>
            <person name="Thiruvilangam P."/>
            <person name="Bhonagiri V."/>
            <person name="Nash W.E."/>
            <person name="Mardis E.R."/>
            <person name="Wilson R.K."/>
        </authorList>
    </citation>
    <scope>NUCLEOTIDE SEQUENCE [LARGE SCALE GENOMIC DNA]</scope>
    <source>
        <strain evidence="2">DSM 17244</strain>
    </source>
</reference>
<proteinExistence type="predicted"/>
<accession>B1C6I1</accession>
<gene>
    <name evidence="2" type="ORF">ANASTE_00321</name>
</gene>
<evidence type="ECO:0000313" key="2">
    <source>
        <dbReference type="EMBL" id="EDS73466.1"/>
    </source>
</evidence>
<dbReference type="AlphaFoldDB" id="B1C6I1"/>
<evidence type="ECO:0000313" key="3">
    <source>
        <dbReference type="Proteomes" id="UP000005178"/>
    </source>
</evidence>
<organism evidence="2 3">
    <name type="scientific">Anaerofustis stercorihominis DSM 17244</name>
    <dbReference type="NCBI Taxonomy" id="445971"/>
    <lineage>
        <taxon>Bacteria</taxon>
        <taxon>Bacillati</taxon>
        <taxon>Bacillota</taxon>
        <taxon>Clostridia</taxon>
        <taxon>Eubacteriales</taxon>
        <taxon>Eubacteriaceae</taxon>
        <taxon>Anaerofustis</taxon>
    </lineage>
</organism>
<keyword evidence="1" id="KW-0812">Transmembrane</keyword>
<dbReference type="EMBL" id="ABIL02000004">
    <property type="protein sequence ID" value="EDS73466.1"/>
    <property type="molecule type" value="Genomic_DNA"/>
</dbReference>
<reference evidence="2" key="2">
    <citation type="submission" date="2013-08" db="EMBL/GenBank/DDBJ databases">
        <title>Draft genome sequence of Anaerofustis stercorihominis (DSM 17244).</title>
        <authorList>
            <person name="Sudarsanam P."/>
            <person name="Ley R."/>
            <person name="Guruge J."/>
            <person name="Turnbaugh P.J."/>
            <person name="Mahowald M."/>
            <person name="Liep D."/>
            <person name="Gordon J."/>
        </authorList>
    </citation>
    <scope>NUCLEOTIDE SEQUENCE</scope>
    <source>
        <strain evidence="2">DSM 17244</strain>
    </source>
</reference>
<sequence length="78" mass="9363">MLSSDFISAIYKTANLNLVYYRSLLLPTLTKSRKYFFKQDFPEKKFLSFILPTPLFLYLRFFSYQSLLKDLTNKTFII</sequence>
<comment type="caution">
    <text evidence="2">The sequence shown here is derived from an EMBL/GenBank/DDBJ whole genome shotgun (WGS) entry which is preliminary data.</text>
</comment>
<protein>
    <submittedName>
        <fullName evidence="2">Uncharacterized protein</fullName>
    </submittedName>
</protein>
<dbReference type="HOGENOM" id="CLU_2614269_0_0_9"/>
<keyword evidence="1" id="KW-0472">Membrane</keyword>
<dbReference type="STRING" id="445971.ANASTE_00321"/>
<feature type="transmembrane region" description="Helical" evidence="1">
    <location>
        <begin position="46"/>
        <end position="64"/>
    </location>
</feature>